<gene>
    <name evidence="2" type="ORF">E2C01_067276</name>
</gene>
<dbReference type="EMBL" id="VSRR010035770">
    <property type="protein sequence ID" value="MPC72960.1"/>
    <property type="molecule type" value="Genomic_DNA"/>
</dbReference>
<dbReference type="Proteomes" id="UP000324222">
    <property type="component" value="Unassembled WGS sequence"/>
</dbReference>
<reference evidence="2 3" key="1">
    <citation type="submission" date="2019-05" db="EMBL/GenBank/DDBJ databases">
        <title>Another draft genome of Portunus trituberculatus and its Hox gene families provides insights of decapod evolution.</title>
        <authorList>
            <person name="Jeong J.-H."/>
            <person name="Song I."/>
            <person name="Kim S."/>
            <person name="Choi T."/>
            <person name="Kim D."/>
            <person name="Ryu S."/>
            <person name="Kim W."/>
        </authorList>
    </citation>
    <scope>NUCLEOTIDE SEQUENCE [LARGE SCALE GENOMIC DNA]</scope>
    <source>
        <tissue evidence="2">Muscle</tissue>
    </source>
</reference>
<feature type="region of interest" description="Disordered" evidence="1">
    <location>
        <begin position="114"/>
        <end position="135"/>
    </location>
</feature>
<organism evidence="2 3">
    <name type="scientific">Portunus trituberculatus</name>
    <name type="common">Swimming crab</name>
    <name type="synonym">Neptunus trituberculatus</name>
    <dbReference type="NCBI Taxonomy" id="210409"/>
    <lineage>
        <taxon>Eukaryota</taxon>
        <taxon>Metazoa</taxon>
        <taxon>Ecdysozoa</taxon>
        <taxon>Arthropoda</taxon>
        <taxon>Crustacea</taxon>
        <taxon>Multicrustacea</taxon>
        <taxon>Malacostraca</taxon>
        <taxon>Eumalacostraca</taxon>
        <taxon>Eucarida</taxon>
        <taxon>Decapoda</taxon>
        <taxon>Pleocyemata</taxon>
        <taxon>Brachyura</taxon>
        <taxon>Eubrachyura</taxon>
        <taxon>Portunoidea</taxon>
        <taxon>Portunidae</taxon>
        <taxon>Portuninae</taxon>
        <taxon>Portunus</taxon>
    </lineage>
</organism>
<evidence type="ECO:0000313" key="2">
    <source>
        <dbReference type="EMBL" id="MPC72960.1"/>
    </source>
</evidence>
<sequence length="135" mass="14576">MLGLLPPHPALSRPASPRPAPPVLTPSSPSLLLFLFTLSCPALLLPATSRFTLALSHPAALPYLVLRRSVLLIPVPPQLNLALLRPGLTVSRFIWSYSASSRSEMSRFALSDFASPSFGKGPAKGKKKEVRKRPT</sequence>
<dbReference type="AlphaFoldDB" id="A0A5B7HKK0"/>
<keyword evidence="3" id="KW-1185">Reference proteome</keyword>
<proteinExistence type="predicted"/>
<feature type="region of interest" description="Disordered" evidence="1">
    <location>
        <begin position="1"/>
        <end position="22"/>
    </location>
</feature>
<accession>A0A5B7HKK0</accession>
<protein>
    <submittedName>
        <fullName evidence="2">Uncharacterized protein</fullName>
    </submittedName>
</protein>
<evidence type="ECO:0000313" key="3">
    <source>
        <dbReference type="Proteomes" id="UP000324222"/>
    </source>
</evidence>
<evidence type="ECO:0000256" key="1">
    <source>
        <dbReference type="SAM" id="MobiDB-lite"/>
    </source>
</evidence>
<comment type="caution">
    <text evidence="2">The sequence shown here is derived from an EMBL/GenBank/DDBJ whole genome shotgun (WGS) entry which is preliminary data.</text>
</comment>
<name>A0A5B7HKK0_PORTR</name>
<feature type="compositionally biased region" description="Basic residues" evidence="1">
    <location>
        <begin position="123"/>
        <end position="135"/>
    </location>
</feature>